<comment type="similarity">
    <text evidence="3">In the N-terminal section; belongs to the phytochrome family.</text>
</comment>
<evidence type="ECO:0000256" key="8">
    <source>
        <dbReference type="ARBA" id="ARBA00022741"/>
    </source>
</evidence>
<dbReference type="InterPro" id="IPR016132">
    <property type="entry name" value="Phyto_chromo_attachment"/>
</dbReference>
<evidence type="ECO:0000256" key="2">
    <source>
        <dbReference type="ARBA" id="ARBA00004236"/>
    </source>
</evidence>
<dbReference type="GO" id="GO:0005524">
    <property type="term" value="F:ATP binding"/>
    <property type="evidence" value="ECO:0007669"/>
    <property type="project" value="UniProtKB-KW"/>
</dbReference>
<dbReference type="Gene3D" id="1.10.287.130">
    <property type="match status" value="1"/>
</dbReference>
<accession>A0A9X5E1V9</accession>
<dbReference type="Pfam" id="PF01590">
    <property type="entry name" value="GAF"/>
    <property type="match status" value="1"/>
</dbReference>
<evidence type="ECO:0000256" key="3">
    <source>
        <dbReference type="ARBA" id="ARBA00006402"/>
    </source>
</evidence>
<name>A0A9X5E1V9_9CYAN</name>
<protein>
    <recommendedName>
        <fullName evidence="4">histidine kinase</fullName>
        <ecNumber evidence="4">2.7.13.3</ecNumber>
    </recommendedName>
</protein>
<keyword evidence="12" id="KW-0472">Membrane</keyword>
<feature type="domain" description="Phytochrome chromophore attachment site" evidence="13">
    <location>
        <begin position="224"/>
        <end position="401"/>
    </location>
</feature>
<dbReference type="PROSITE" id="PS50046">
    <property type="entry name" value="PHYTOCHROME_2"/>
    <property type="match status" value="1"/>
</dbReference>
<dbReference type="SMART" id="SM00388">
    <property type="entry name" value="HisKA"/>
    <property type="match status" value="1"/>
</dbReference>
<keyword evidence="10" id="KW-0067">ATP-binding</keyword>
<dbReference type="PROSITE" id="PS50109">
    <property type="entry name" value="HIS_KIN"/>
    <property type="match status" value="1"/>
</dbReference>
<keyword evidence="11" id="KW-0902">Two-component regulatory system</keyword>
<dbReference type="EC" id="2.7.13.3" evidence="4"/>
<keyword evidence="6" id="KW-0597">Phosphoprotein</keyword>
<dbReference type="SMART" id="SM00387">
    <property type="entry name" value="HATPase_c"/>
    <property type="match status" value="1"/>
</dbReference>
<evidence type="ECO:0000313" key="15">
    <source>
        <dbReference type="EMBL" id="NHC33348.1"/>
    </source>
</evidence>
<dbReference type="SUPFAM" id="SSF47384">
    <property type="entry name" value="Homodimeric domain of signal transducing histidine kinase"/>
    <property type="match status" value="1"/>
</dbReference>
<dbReference type="Proteomes" id="UP000031532">
    <property type="component" value="Unassembled WGS sequence"/>
</dbReference>
<dbReference type="GO" id="GO:0009927">
    <property type="term" value="F:histidine phosphotransfer kinase activity"/>
    <property type="evidence" value="ECO:0007669"/>
    <property type="project" value="TreeGrafter"/>
</dbReference>
<evidence type="ECO:0000256" key="10">
    <source>
        <dbReference type="ARBA" id="ARBA00022840"/>
    </source>
</evidence>
<evidence type="ECO:0000259" key="14">
    <source>
        <dbReference type="PROSITE" id="PS50109"/>
    </source>
</evidence>
<dbReference type="PRINTS" id="PR00344">
    <property type="entry name" value="BCTRLSENSOR"/>
</dbReference>
<evidence type="ECO:0000256" key="1">
    <source>
        <dbReference type="ARBA" id="ARBA00000085"/>
    </source>
</evidence>
<gene>
    <name evidence="15" type="ORF">QH73_0001480</name>
</gene>
<sequence length="683" mass="77097">MSSSQDLSFHQLLPLTIFQQLGQLLQQMAQELGNEALIVTEEALVSIPTPPEATDKFTLVVSKQFSALLVAERRQETGARRQREELTLKESIVLNSVNSEFDTEAYVTLHERNSELLNAKLTFEPEAIAQFLQHLNGCLEDNSLARATLARYSQVIQPNNATLQGKFTLMLLSVLAPSSYQNDEPETIYPFVSVCQPVEQALHQQIAHERLLNQVTTQIRQSLELPIIISNVVERVREFLQVDRLVVYQFEQQESGSREQLPVISDQLSVTTNSRLPTPDSQLPTPDSRLSTQGCVIYEARASKSIDSVLNYREENCFIPSSGCWEKYRQGFTLAIADVNKAYVLSSCLLAFLQKIQVRAKLIAPIVFQQQLWGLLIAHQCYEPRSWQENEKNLLRRIAEQLALAIYQEELMRSLKLEKQTLEQRVIERTQALHDALLAAQAASRAKSEFLATMSHELRTPLTSVIGMSSTLLRWPLGELSQRQRQYLQTIHDSGEHLLALINDILELTQFESGKAVLNLNEFALAQLAEASLRSLSDRATRQAVNVMLDLKIPLDYRLFADPQRVSQILWNLLSNAIKFTPEGGEVILRVWSENDFAVIQVEDTGIGIAEEHLPLIFEKFQQLDSPYQRHYDGTGLGLALTKQLVDLHQGRIEVESTLGTGSIFTVWLPNSRESGVGSRELG</sequence>
<dbReference type="Pfam" id="PF00512">
    <property type="entry name" value="HisKA"/>
    <property type="match status" value="1"/>
</dbReference>
<dbReference type="PANTHER" id="PTHR43047">
    <property type="entry name" value="TWO-COMPONENT HISTIDINE PROTEIN KINASE"/>
    <property type="match status" value="1"/>
</dbReference>
<dbReference type="EMBL" id="JTJC03000001">
    <property type="protein sequence ID" value="NHC33348.1"/>
    <property type="molecule type" value="Genomic_DNA"/>
</dbReference>
<dbReference type="PANTHER" id="PTHR43047:SF63">
    <property type="entry name" value="HISTIDINE KINASE"/>
    <property type="match status" value="1"/>
</dbReference>
<dbReference type="InterPro" id="IPR036890">
    <property type="entry name" value="HATPase_C_sf"/>
</dbReference>
<dbReference type="SUPFAM" id="SSF55781">
    <property type="entry name" value="GAF domain-like"/>
    <property type="match status" value="1"/>
</dbReference>
<dbReference type="InterPro" id="IPR003018">
    <property type="entry name" value="GAF"/>
</dbReference>
<evidence type="ECO:0000256" key="4">
    <source>
        <dbReference type="ARBA" id="ARBA00012438"/>
    </source>
</evidence>
<keyword evidence="9 15" id="KW-0418">Kinase</keyword>
<dbReference type="RefSeq" id="WP_039714955.1">
    <property type="nucleotide sequence ID" value="NZ_JTJC03000001.1"/>
</dbReference>
<dbReference type="GO" id="GO:0005886">
    <property type="term" value="C:plasma membrane"/>
    <property type="evidence" value="ECO:0007669"/>
    <property type="project" value="UniProtKB-SubCell"/>
</dbReference>
<evidence type="ECO:0000313" key="16">
    <source>
        <dbReference type="Proteomes" id="UP000031532"/>
    </source>
</evidence>
<dbReference type="InterPro" id="IPR004358">
    <property type="entry name" value="Sig_transdc_His_kin-like_C"/>
</dbReference>
<evidence type="ECO:0000259" key="13">
    <source>
        <dbReference type="PROSITE" id="PS50046"/>
    </source>
</evidence>
<dbReference type="InterPro" id="IPR005467">
    <property type="entry name" value="His_kinase_dom"/>
</dbReference>
<dbReference type="InterPro" id="IPR003661">
    <property type="entry name" value="HisK_dim/P_dom"/>
</dbReference>
<dbReference type="InterPro" id="IPR036097">
    <property type="entry name" value="HisK_dim/P_sf"/>
</dbReference>
<dbReference type="Gene3D" id="3.30.450.40">
    <property type="match status" value="1"/>
</dbReference>
<reference evidence="15 16" key="1">
    <citation type="journal article" date="2015" name="Genome Announc.">
        <title>Draft Genome Sequence of the Terrestrial Cyanobacterium Scytonema millei VB511283, Isolated from Eastern India.</title>
        <authorList>
            <person name="Sen D."/>
            <person name="Chandrababunaidu M.M."/>
            <person name="Singh D."/>
            <person name="Sanghi N."/>
            <person name="Ghorai A."/>
            <person name="Mishra G.P."/>
            <person name="Madduluri M."/>
            <person name="Adhikary S.P."/>
            <person name="Tripathy S."/>
        </authorList>
    </citation>
    <scope>NUCLEOTIDE SEQUENCE [LARGE SCALE GENOMIC DNA]</scope>
    <source>
        <strain evidence="15 16">VB511283</strain>
    </source>
</reference>
<evidence type="ECO:0000256" key="7">
    <source>
        <dbReference type="ARBA" id="ARBA00022679"/>
    </source>
</evidence>
<evidence type="ECO:0000256" key="9">
    <source>
        <dbReference type="ARBA" id="ARBA00022777"/>
    </source>
</evidence>
<evidence type="ECO:0000256" key="11">
    <source>
        <dbReference type="ARBA" id="ARBA00023012"/>
    </source>
</evidence>
<feature type="domain" description="Histidine kinase" evidence="14">
    <location>
        <begin position="453"/>
        <end position="673"/>
    </location>
</feature>
<dbReference type="OrthoDB" id="500345at2"/>
<dbReference type="InterPro" id="IPR003594">
    <property type="entry name" value="HATPase_dom"/>
</dbReference>
<evidence type="ECO:0000256" key="12">
    <source>
        <dbReference type="ARBA" id="ARBA00023136"/>
    </source>
</evidence>
<dbReference type="FunFam" id="3.30.565.10:FF:000023">
    <property type="entry name" value="PAS domain-containing sensor histidine kinase"/>
    <property type="match status" value="1"/>
</dbReference>
<organism evidence="15 16">
    <name type="scientific">Scytonema millei VB511283</name>
    <dbReference type="NCBI Taxonomy" id="1245923"/>
    <lineage>
        <taxon>Bacteria</taxon>
        <taxon>Bacillati</taxon>
        <taxon>Cyanobacteriota</taxon>
        <taxon>Cyanophyceae</taxon>
        <taxon>Nostocales</taxon>
        <taxon>Scytonemataceae</taxon>
        <taxon>Scytonema</taxon>
    </lineage>
</organism>
<dbReference type="SMART" id="SM00065">
    <property type="entry name" value="GAF"/>
    <property type="match status" value="1"/>
</dbReference>
<keyword evidence="16" id="KW-1185">Reference proteome</keyword>
<evidence type="ECO:0000256" key="6">
    <source>
        <dbReference type="ARBA" id="ARBA00022553"/>
    </source>
</evidence>
<dbReference type="CDD" id="cd16922">
    <property type="entry name" value="HATPase_EvgS-ArcB-TorS-like"/>
    <property type="match status" value="1"/>
</dbReference>
<comment type="subcellular location">
    <subcellularLocation>
        <location evidence="2">Cell membrane</location>
    </subcellularLocation>
</comment>
<comment type="catalytic activity">
    <reaction evidence="1">
        <text>ATP + protein L-histidine = ADP + protein N-phospho-L-histidine.</text>
        <dbReference type="EC" id="2.7.13.3"/>
    </reaction>
</comment>
<dbReference type="GO" id="GO:0000155">
    <property type="term" value="F:phosphorelay sensor kinase activity"/>
    <property type="evidence" value="ECO:0007669"/>
    <property type="project" value="InterPro"/>
</dbReference>
<keyword evidence="8" id="KW-0547">Nucleotide-binding</keyword>
<proteinExistence type="inferred from homology"/>
<keyword evidence="7" id="KW-0808">Transferase</keyword>
<dbReference type="Pfam" id="PF02518">
    <property type="entry name" value="HATPase_c"/>
    <property type="match status" value="1"/>
</dbReference>
<dbReference type="SUPFAM" id="SSF55874">
    <property type="entry name" value="ATPase domain of HSP90 chaperone/DNA topoisomerase II/histidine kinase"/>
    <property type="match status" value="1"/>
</dbReference>
<dbReference type="InterPro" id="IPR029016">
    <property type="entry name" value="GAF-like_dom_sf"/>
</dbReference>
<dbReference type="AlphaFoldDB" id="A0A9X5E1V9"/>
<dbReference type="Gene3D" id="3.30.565.10">
    <property type="entry name" value="Histidine kinase-like ATPase, C-terminal domain"/>
    <property type="match status" value="1"/>
</dbReference>
<keyword evidence="5" id="KW-1003">Cell membrane</keyword>
<comment type="caution">
    <text evidence="15">The sequence shown here is derived from an EMBL/GenBank/DDBJ whole genome shotgun (WGS) entry which is preliminary data.</text>
</comment>
<evidence type="ECO:0000256" key="5">
    <source>
        <dbReference type="ARBA" id="ARBA00022475"/>
    </source>
</evidence>
<dbReference type="CDD" id="cd00082">
    <property type="entry name" value="HisKA"/>
    <property type="match status" value="1"/>
</dbReference>